<feature type="transmembrane region" description="Helical" evidence="1">
    <location>
        <begin position="59"/>
        <end position="76"/>
    </location>
</feature>
<feature type="transmembrane region" description="Helical" evidence="1">
    <location>
        <begin position="270"/>
        <end position="290"/>
    </location>
</feature>
<protein>
    <submittedName>
        <fullName evidence="2">NnrS family protein</fullName>
    </submittedName>
</protein>
<organism evidence="2 3">
    <name type="scientific">Vreelandella janggokensis</name>
    <dbReference type="NCBI Taxonomy" id="370767"/>
    <lineage>
        <taxon>Bacteria</taxon>
        <taxon>Pseudomonadati</taxon>
        <taxon>Pseudomonadota</taxon>
        <taxon>Gammaproteobacteria</taxon>
        <taxon>Oceanospirillales</taxon>
        <taxon>Halomonadaceae</taxon>
        <taxon>Vreelandella</taxon>
    </lineage>
</organism>
<keyword evidence="1" id="KW-1133">Transmembrane helix</keyword>
<feature type="transmembrane region" description="Helical" evidence="1">
    <location>
        <begin position="176"/>
        <end position="199"/>
    </location>
</feature>
<feature type="transmembrane region" description="Helical" evidence="1">
    <location>
        <begin position="20"/>
        <end position="39"/>
    </location>
</feature>
<feature type="transmembrane region" description="Helical" evidence="1">
    <location>
        <begin position="211"/>
        <end position="229"/>
    </location>
</feature>
<dbReference type="RefSeq" id="WP_268901387.1">
    <property type="nucleotide sequence ID" value="NZ_JAKNQT010000001.1"/>
</dbReference>
<dbReference type="Proteomes" id="UP001321125">
    <property type="component" value="Unassembled WGS sequence"/>
</dbReference>
<feature type="transmembrane region" description="Helical" evidence="1">
    <location>
        <begin position="302"/>
        <end position="323"/>
    </location>
</feature>
<feature type="transmembrane region" description="Helical" evidence="1">
    <location>
        <begin position="88"/>
        <end position="107"/>
    </location>
</feature>
<feature type="transmembrane region" description="Helical" evidence="1">
    <location>
        <begin position="113"/>
        <end position="131"/>
    </location>
</feature>
<feature type="transmembrane region" description="Helical" evidence="1">
    <location>
        <begin position="335"/>
        <end position="356"/>
    </location>
</feature>
<comment type="caution">
    <text evidence="2">The sequence shown here is derived from an EMBL/GenBank/DDBJ whole genome shotgun (WGS) entry which is preliminary data.</text>
</comment>
<keyword evidence="3" id="KW-1185">Reference proteome</keyword>
<dbReference type="Pfam" id="PF05940">
    <property type="entry name" value="NnrS"/>
    <property type="match status" value="1"/>
</dbReference>
<accession>A0ABT4ISK0</accession>
<feature type="transmembrane region" description="Helical" evidence="1">
    <location>
        <begin position="362"/>
        <end position="381"/>
    </location>
</feature>
<dbReference type="InterPro" id="IPR010266">
    <property type="entry name" value="NnrS"/>
</dbReference>
<evidence type="ECO:0000313" key="2">
    <source>
        <dbReference type="EMBL" id="MCZ0926637.1"/>
    </source>
</evidence>
<gene>
    <name evidence="2" type="ORF">L0635_06040</name>
</gene>
<dbReference type="EMBL" id="JAKNQU010000002">
    <property type="protein sequence ID" value="MCZ0926637.1"/>
    <property type="molecule type" value="Genomic_DNA"/>
</dbReference>
<sequence>MSLRQLSDRLPLLRLAFRPFFYFAALFSLLAMLVWLGFWHGNVWLSPYGGMLWWHQYEMLFGFAGAIIAGFLLTAVQNWTGRPGVSGWALLGLVVLWLAARVLLAYAASLPGWLLLLVDVSFLPLVAIIMVRSVVAARLWRNLLFLPVLLLLGTANAAMHLGVVNGNALLIREASHLAVLTITLLMVVLGGRVIAFFTARKLSFPQPERTPLLEALSLGSMAAIVVLQLMSMLSDLGSDRLMATLMTIAALSNAWRLAQWKGWLGWREPLLWGLHLSYAFIPLGLMLWAWQLVSGQRVETAVHALAIGAMATMMLAMMARVSLGHTGRAIQTLPGVGLALGILLIAGLLRSVWLVVFPQTSHWVFSAAIIAWCISYLVFLLHYTVPLFSARVDGNDG</sequence>
<feature type="transmembrane region" description="Helical" evidence="1">
    <location>
        <begin position="143"/>
        <end position="164"/>
    </location>
</feature>
<proteinExistence type="predicted"/>
<keyword evidence="1" id="KW-0812">Transmembrane</keyword>
<name>A0ABT4ISK0_9GAMM</name>
<evidence type="ECO:0000313" key="3">
    <source>
        <dbReference type="Proteomes" id="UP001321125"/>
    </source>
</evidence>
<evidence type="ECO:0000256" key="1">
    <source>
        <dbReference type="SAM" id="Phobius"/>
    </source>
</evidence>
<keyword evidence="1" id="KW-0472">Membrane</keyword>
<reference evidence="2 3" key="1">
    <citation type="submission" date="2022-02" db="EMBL/GenBank/DDBJ databases">
        <title>Study of halophilic communities from a Mexican lake.</title>
        <authorList>
            <person name="Hernandez-Soto L.M."/>
            <person name="Martinez-Abarca F."/>
            <person name="Ramirez-Saad H.C."/>
            <person name="Aguirre-Garrido J.F."/>
        </authorList>
    </citation>
    <scope>NUCLEOTIDE SEQUENCE [LARGE SCALE GENOMIC DNA]</scope>
    <source>
        <strain evidence="2 3">Hjan13</strain>
    </source>
</reference>